<evidence type="ECO:0000256" key="1">
    <source>
        <dbReference type="ARBA" id="ARBA00001947"/>
    </source>
</evidence>
<dbReference type="GO" id="GO:0051603">
    <property type="term" value="P:proteolysis involved in protein catabolic process"/>
    <property type="evidence" value="ECO:0007669"/>
    <property type="project" value="TreeGrafter"/>
</dbReference>
<dbReference type="FunFam" id="3.30.830.10:FF:000005">
    <property type="entry name" value="nardilysin isoform X1"/>
    <property type="match status" value="1"/>
</dbReference>
<comment type="similarity">
    <text evidence="2">Belongs to the peptidase M16 family.</text>
</comment>
<evidence type="ECO:0000256" key="6">
    <source>
        <dbReference type="ARBA" id="ARBA00022833"/>
    </source>
</evidence>
<dbReference type="GO" id="GO:0005829">
    <property type="term" value="C:cytosol"/>
    <property type="evidence" value="ECO:0007669"/>
    <property type="project" value="TreeGrafter"/>
</dbReference>
<dbReference type="Pfam" id="PF00675">
    <property type="entry name" value="Peptidase_M16"/>
    <property type="match status" value="1"/>
</dbReference>
<evidence type="ECO:0000313" key="12">
    <source>
        <dbReference type="Proteomes" id="UP001153678"/>
    </source>
</evidence>
<sequence>MAPYILESDGLNGCFNDILPDFVISKDQSHMVFNKKIEKQDNDTRSYRIVRLANKLEALIIHDAKAEKAAASMDINVGYYSDKNIPGLAHYCAHLLFMFLNKHYVHYTTYTGSENTNYDFEVDHENLEPALERFAQIFISPSFNADCAEIEINAVDSEFKEYLQDDVWRLFQLQKFHSNPKHPFSKFSVGNLKTLKGLPTEKGVDIREELIKWHNKNYSANLMKLCVLGSNPLDKLTEWVVKKFSDIQNKNIESLKQVEIPLRKGVELCKQIIARPLNDIHILEVYIPIPNQIENYKAKAASYVSHVIGHRGAESICSFLKQRGWITSINVKTIEYSADFHMLNIRSDLTEDGLGNYENVLESIFQYIEMLRRKGPQKWIFEEVKSLNEISWRRFLEKKWEPSDTRSLARMLHKPYTRDRILSGPFKEYEYNPKLIIELLESLRIENCTISVASNDFDKKEWFDDEYKYQCETKSVKDKGKGWFGAEYRYEPINETLINKLKKLDVPCKFKLFPSNKFIPTNFTVNKLKSITPKTRPDIIWDDAKCRVWYKKDDRWWIPKVKIDLSFTTPLIKLTPVNLVKTELYFDLFNDSFADEAYDALLAGINYKTYVTGDIIFVNVSGYNDKALKFLGLVLKRMRNFVINPNRFNILKERLMESYNNMKLNPPLVLYDCQLFRDWYFSAEEMSAVLKDVRMEEVKSFCTELFGQFYMETFVFGNIESMYAKKIVYMVENEFKPKVLEKSRMVKSRDIILTKGKKFVYRRNILDKYELNNTVRYYLQCGDNMNRYVATRLQLISQIWQKPVFDYLSLDGQLECYPSSSIGEAGLLINLQSVRDPIYLENRIEACLMEAQKKKRICGMKPIYILIRFLVAIANLIKDAEEVKNITKDDVLEFYKMYIHPKSSQIKKLSLHLRTFKSANDNVNSYTLSEDNIIITDLDDFKSRMCFGPAVVPIVPLSTFYVQNMHNRT</sequence>
<dbReference type="Pfam" id="PF05193">
    <property type="entry name" value="Peptidase_M16_C"/>
    <property type="match status" value="1"/>
</dbReference>
<dbReference type="Proteomes" id="UP001153678">
    <property type="component" value="Unassembled WGS sequence"/>
</dbReference>
<evidence type="ECO:0000259" key="9">
    <source>
        <dbReference type="Pfam" id="PF05193"/>
    </source>
</evidence>
<accession>A0A9W4SB58</accession>
<evidence type="ECO:0000256" key="3">
    <source>
        <dbReference type="ARBA" id="ARBA00022670"/>
    </source>
</evidence>
<comment type="cofactor">
    <cofactor evidence="1">
        <name>Zn(2+)</name>
        <dbReference type="ChEBI" id="CHEBI:29105"/>
    </cofactor>
</comment>
<proteinExistence type="inferred from homology"/>
<dbReference type="GO" id="GO:0005739">
    <property type="term" value="C:mitochondrion"/>
    <property type="evidence" value="ECO:0007669"/>
    <property type="project" value="TreeGrafter"/>
</dbReference>
<reference evidence="11" key="1">
    <citation type="submission" date="2022-08" db="EMBL/GenBank/DDBJ databases">
        <authorList>
            <person name="Kallberg Y."/>
            <person name="Tangrot J."/>
            <person name="Rosling A."/>
        </authorList>
    </citation>
    <scope>NUCLEOTIDE SEQUENCE</scope>
    <source>
        <strain evidence="11">Wild A</strain>
    </source>
</reference>
<dbReference type="SUPFAM" id="SSF63411">
    <property type="entry name" value="LuxS/MPP-like metallohydrolase"/>
    <property type="match status" value="4"/>
</dbReference>
<dbReference type="Pfam" id="PF16187">
    <property type="entry name" value="Peptidase_M16_M"/>
    <property type="match status" value="1"/>
</dbReference>
<dbReference type="EMBL" id="CAMKVN010000040">
    <property type="protein sequence ID" value="CAI2162512.1"/>
    <property type="molecule type" value="Genomic_DNA"/>
</dbReference>
<dbReference type="PANTHER" id="PTHR43690:SF18">
    <property type="entry name" value="INSULIN-DEGRADING ENZYME-RELATED"/>
    <property type="match status" value="1"/>
</dbReference>
<dbReference type="GO" id="GO:0046872">
    <property type="term" value="F:metal ion binding"/>
    <property type="evidence" value="ECO:0007669"/>
    <property type="project" value="UniProtKB-KW"/>
</dbReference>
<name>A0A9W4SB58_9GLOM</name>
<evidence type="ECO:0000256" key="2">
    <source>
        <dbReference type="ARBA" id="ARBA00007261"/>
    </source>
</evidence>
<keyword evidence="7" id="KW-0482">Metalloprotease</keyword>
<dbReference type="GO" id="GO:0043171">
    <property type="term" value="P:peptide catabolic process"/>
    <property type="evidence" value="ECO:0007669"/>
    <property type="project" value="TreeGrafter"/>
</dbReference>
<keyword evidence="4" id="KW-0479">Metal-binding</keyword>
<dbReference type="PANTHER" id="PTHR43690">
    <property type="entry name" value="NARDILYSIN"/>
    <property type="match status" value="1"/>
</dbReference>
<keyword evidence="12" id="KW-1185">Reference proteome</keyword>
<dbReference type="InterPro" id="IPR007863">
    <property type="entry name" value="Peptidase_M16_C"/>
</dbReference>
<dbReference type="InterPro" id="IPR011765">
    <property type="entry name" value="Pept_M16_N"/>
</dbReference>
<dbReference type="GO" id="GO:0004222">
    <property type="term" value="F:metalloendopeptidase activity"/>
    <property type="evidence" value="ECO:0007669"/>
    <property type="project" value="TreeGrafter"/>
</dbReference>
<evidence type="ECO:0000259" key="8">
    <source>
        <dbReference type="Pfam" id="PF00675"/>
    </source>
</evidence>
<evidence type="ECO:0000256" key="5">
    <source>
        <dbReference type="ARBA" id="ARBA00022801"/>
    </source>
</evidence>
<dbReference type="AlphaFoldDB" id="A0A9W4SB58"/>
<evidence type="ECO:0000313" key="11">
    <source>
        <dbReference type="EMBL" id="CAI2162512.1"/>
    </source>
</evidence>
<evidence type="ECO:0000256" key="4">
    <source>
        <dbReference type="ARBA" id="ARBA00022723"/>
    </source>
</evidence>
<feature type="domain" description="Peptidase M16 N-terminal" evidence="8">
    <location>
        <begin position="59"/>
        <end position="178"/>
    </location>
</feature>
<keyword evidence="3" id="KW-0645">Protease</keyword>
<dbReference type="InterPro" id="IPR011249">
    <property type="entry name" value="Metalloenz_LuxS/M16"/>
</dbReference>
<evidence type="ECO:0000259" key="10">
    <source>
        <dbReference type="Pfam" id="PF16187"/>
    </source>
</evidence>
<dbReference type="FunFam" id="3.30.830.10:FF:000012">
    <property type="entry name" value="Protease 3"/>
    <property type="match status" value="1"/>
</dbReference>
<dbReference type="OrthoDB" id="952271at2759"/>
<dbReference type="Gene3D" id="3.30.830.10">
    <property type="entry name" value="Metalloenzyme, LuxS/M16 peptidase-like"/>
    <property type="match status" value="5"/>
</dbReference>
<feature type="domain" description="Peptidase M16 C-terminal" evidence="9">
    <location>
        <begin position="207"/>
        <end position="386"/>
    </location>
</feature>
<comment type="caution">
    <text evidence="11">The sequence shown here is derived from an EMBL/GenBank/DDBJ whole genome shotgun (WGS) entry which is preliminary data.</text>
</comment>
<keyword evidence="6" id="KW-0862">Zinc</keyword>
<gene>
    <name evidence="11" type="ORF">FWILDA_LOCUS595</name>
</gene>
<feature type="domain" description="Peptidase M16 middle/third" evidence="10">
    <location>
        <begin position="394"/>
        <end position="668"/>
    </location>
</feature>
<dbReference type="InterPro" id="IPR050626">
    <property type="entry name" value="Peptidase_M16"/>
</dbReference>
<dbReference type="InterPro" id="IPR032632">
    <property type="entry name" value="Peptidase_M16_M"/>
</dbReference>
<evidence type="ECO:0000256" key="7">
    <source>
        <dbReference type="ARBA" id="ARBA00023049"/>
    </source>
</evidence>
<protein>
    <submittedName>
        <fullName evidence="11">19914_t:CDS:1</fullName>
    </submittedName>
</protein>
<keyword evidence="5" id="KW-0378">Hydrolase</keyword>
<organism evidence="11 12">
    <name type="scientific">Funneliformis geosporum</name>
    <dbReference type="NCBI Taxonomy" id="1117311"/>
    <lineage>
        <taxon>Eukaryota</taxon>
        <taxon>Fungi</taxon>
        <taxon>Fungi incertae sedis</taxon>
        <taxon>Mucoromycota</taxon>
        <taxon>Glomeromycotina</taxon>
        <taxon>Glomeromycetes</taxon>
        <taxon>Glomerales</taxon>
        <taxon>Glomeraceae</taxon>
        <taxon>Funneliformis</taxon>
    </lineage>
</organism>